<dbReference type="AlphaFoldDB" id="A0A0B4DC50"/>
<proteinExistence type="predicted"/>
<evidence type="ECO:0000313" key="1">
    <source>
        <dbReference type="EMBL" id="KIC66312.1"/>
    </source>
</evidence>
<dbReference type="EMBL" id="JWTB01000023">
    <property type="protein sequence ID" value="KIC66312.1"/>
    <property type="molecule type" value="Genomic_DNA"/>
</dbReference>
<reference evidence="1 2" key="1">
    <citation type="submission" date="2014-12" db="EMBL/GenBank/DDBJ databases">
        <title>Genome sequencing of Arthrobacter phenanthrenivorans SWC37.</title>
        <authorList>
            <person name="Tan P.W."/>
            <person name="Chan K.-G."/>
        </authorList>
    </citation>
    <scope>NUCLEOTIDE SEQUENCE [LARGE SCALE GENOMIC DNA]</scope>
    <source>
        <strain evidence="1 2">SWC37</strain>
    </source>
</reference>
<dbReference type="Proteomes" id="UP000031196">
    <property type="component" value="Unassembled WGS sequence"/>
</dbReference>
<organism evidence="1 2">
    <name type="scientific">Pseudarthrobacter phenanthrenivorans</name>
    <name type="common">Arthrobacter phenanthrenivorans</name>
    <dbReference type="NCBI Taxonomy" id="361575"/>
    <lineage>
        <taxon>Bacteria</taxon>
        <taxon>Bacillati</taxon>
        <taxon>Actinomycetota</taxon>
        <taxon>Actinomycetes</taxon>
        <taxon>Micrococcales</taxon>
        <taxon>Micrococcaceae</taxon>
        <taxon>Pseudarthrobacter</taxon>
    </lineage>
</organism>
<evidence type="ECO:0000313" key="2">
    <source>
        <dbReference type="Proteomes" id="UP000031196"/>
    </source>
</evidence>
<protein>
    <submittedName>
        <fullName evidence="1">Uncharacterized protein</fullName>
    </submittedName>
</protein>
<gene>
    <name evidence="1" type="ORF">RM50_12320</name>
</gene>
<name>A0A0B4DC50_PSEPS</name>
<accession>A0A0B4DC50</accession>
<sequence length="84" mass="9001">MNPQFGLAGYAWKAVADNGTTFNGDLSTYPAFTCFTAAERFPSALGPGEKATGMLVVDVPTATGVLVHKQGFMPLGWEWEYPAK</sequence>
<comment type="caution">
    <text evidence="1">The sequence shown here is derived from an EMBL/GenBank/DDBJ whole genome shotgun (WGS) entry which is preliminary data.</text>
</comment>